<dbReference type="PANTHER" id="PTHR38445">
    <property type="entry name" value="HTH-TYPE TRANSCRIPTIONAL REPRESSOR YTRA"/>
    <property type="match status" value="1"/>
</dbReference>
<keyword evidence="6" id="KW-1185">Reference proteome</keyword>
<keyword evidence="2" id="KW-0238">DNA-binding</keyword>
<protein>
    <submittedName>
        <fullName evidence="5">GntR family transcriptional regulator</fullName>
    </submittedName>
</protein>
<dbReference type="InterPro" id="IPR036390">
    <property type="entry name" value="WH_DNA-bd_sf"/>
</dbReference>
<dbReference type="AlphaFoldDB" id="A0A4P6URP7"/>
<evidence type="ECO:0000313" key="5">
    <source>
        <dbReference type="EMBL" id="QBK25684.1"/>
    </source>
</evidence>
<dbReference type="GO" id="GO:0003677">
    <property type="term" value="F:DNA binding"/>
    <property type="evidence" value="ECO:0007669"/>
    <property type="project" value="UniProtKB-KW"/>
</dbReference>
<dbReference type="InterPro" id="IPR036388">
    <property type="entry name" value="WH-like_DNA-bd_sf"/>
</dbReference>
<dbReference type="KEGG" id="uth:DKZ56_07315"/>
<evidence type="ECO:0000256" key="3">
    <source>
        <dbReference type="ARBA" id="ARBA00023163"/>
    </source>
</evidence>
<evidence type="ECO:0000256" key="2">
    <source>
        <dbReference type="ARBA" id="ARBA00023125"/>
    </source>
</evidence>
<name>A0A4P6URP7_9BACL</name>
<accession>A0A4P6URP7</accession>
<dbReference type="Gene3D" id="1.10.10.10">
    <property type="entry name" value="Winged helix-like DNA-binding domain superfamily/Winged helix DNA-binding domain"/>
    <property type="match status" value="1"/>
</dbReference>
<dbReference type="Proteomes" id="UP000291151">
    <property type="component" value="Chromosome"/>
</dbReference>
<dbReference type="CDD" id="cd07377">
    <property type="entry name" value="WHTH_GntR"/>
    <property type="match status" value="1"/>
</dbReference>
<keyword evidence="1" id="KW-0805">Transcription regulation</keyword>
<gene>
    <name evidence="5" type="ORF">DKZ56_07315</name>
</gene>
<dbReference type="EMBL" id="CP036528">
    <property type="protein sequence ID" value="QBK25684.1"/>
    <property type="molecule type" value="Genomic_DNA"/>
</dbReference>
<proteinExistence type="predicted"/>
<dbReference type="PROSITE" id="PS50949">
    <property type="entry name" value="HTH_GNTR"/>
    <property type="match status" value="1"/>
</dbReference>
<dbReference type="GO" id="GO:0003700">
    <property type="term" value="F:DNA-binding transcription factor activity"/>
    <property type="evidence" value="ECO:0007669"/>
    <property type="project" value="InterPro"/>
</dbReference>
<dbReference type="InterPro" id="IPR000524">
    <property type="entry name" value="Tscrpt_reg_HTH_GntR"/>
</dbReference>
<reference evidence="5 6" key="1">
    <citation type="submission" date="2019-02" db="EMBL/GenBank/DDBJ databases">
        <title>Ureibacillus thermophilus.</title>
        <authorList>
            <person name="Sunny J.S."/>
            <person name="Natarajan A."/>
            <person name="Saleena L.M."/>
        </authorList>
    </citation>
    <scope>NUCLEOTIDE SEQUENCE [LARGE SCALE GENOMIC DNA]</scope>
    <source>
        <strain evidence="5 6">LM102</strain>
    </source>
</reference>
<organism evidence="5 6">
    <name type="scientific">Ureibacillus thermophilus</name>
    <dbReference type="NCBI Taxonomy" id="367743"/>
    <lineage>
        <taxon>Bacteria</taxon>
        <taxon>Bacillati</taxon>
        <taxon>Bacillota</taxon>
        <taxon>Bacilli</taxon>
        <taxon>Bacillales</taxon>
        <taxon>Caryophanaceae</taxon>
        <taxon>Ureibacillus</taxon>
    </lineage>
</organism>
<dbReference type="Pfam" id="PF00392">
    <property type="entry name" value="GntR"/>
    <property type="match status" value="1"/>
</dbReference>
<dbReference type="RefSeq" id="WP_208652068.1">
    <property type="nucleotide sequence ID" value="NZ_CP036528.1"/>
</dbReference>
<feature type="domain" description="HTH gntR-type" evidence="4">
    <location>
        <begin position="11"/>
        <end position="79"/>
    </location>
</feature>
<keyword evidence="3" id="KW-0804">Transcription</keyword>
<evidence type="ECO:0000313" key="6">
    <source>
        <dbReference type="Proteomes" id="UP000291151"/>
    </source>
</evidence>
<evidence type="ECO:0000259" key="4">
    <source>
        <dbReference type="PROSITE" id="PS50949"/>
    </source>
</evidence>
<dbReference type="PANTHER" id="PTHR38445:SF7">
    <property type="entry name" value="GNTR-FAMILY TRANSCRIPTIONAL REGULATOR"/>
    <property type="match status" value="1"/>
</dbReference>
<dbReference type="SMART" id="SM00345">
    <property type="entry name" value="HTH_GNTR"/>
    <property type="match status" value="1"/>
</dbReference>
<dbReference type="SUPFAM" id="SSF46785">
    <property type="entry name" value="Winged helix' DNA-binding domain"/>
    <property type="match status" value="1"/>
</dbReference>
<evidence type="ECO:0000256" key="1">
    <source>
        <dbReference type="ARBA" id="ARBA00023015"/>
    </source>
</evidence>
<sequence>MEIKLSNASDKPIYEQITEQMKQAIITGKLKPGDPLPSIRNLAKELKISVMTTKRAYADLERDGFIVTFAGKGSFVAERNQEFLREELLRQVEEHLTKAVQTAKLAGIEGKELLDILSLLVEEELE</sequence>